<dbReference type="Pfam" id="PF00400">
    <property type="entry name" value="WD40"/>
    <property type="match status" value="7"/>
</dbReference>
<dbReference type="GO" id="GO:0006364">
    <property type="term" value="P:rRNA processing"/>
    <property type="evidence" value="ECO:0007669"/>
    <property type="project" value="InterPro"/>
</dbReference>
<dbReference type="InterPro" id="IPR036322">
    <property type="entry name" value="WD40_repeat_dom_sf"/>
</dbReference>
<dbReference type="InterPro" id="IPR001680">
    <property type="entry name" value="WD40_rpt"/>
</dbReference>
<protein>
    <recommendedName>
        <fullName evidence="6">U3 small nucleolar RNA-associated protein 13 C-terminal domain-containing protein</fullName>
    </recommendedName>
</protein>
<accession>A0A1R2BL97</accession>
<dbReference type="PANTHER" id="PTHR19854:SF15">
    <property type="entry name" value="TRANSDUCIN BETA-LIKE PROTEIN 3"/>
    <property type="match status" value="1"/>
</dbReference>
<comment type="subcellular location">
    <subcellularLocation>
        <location evidence="1">Nucleus</location>
        <location evidence="1">Nucleolus</location>
    </subcellularLocation>
</comment>
<dbReference type="AlphaFoldDB" id="A0A1R2BL97"/>
<dbReference type="OrthoDB" id="674604at2759"/>
<evidence type="ECO:0000256" key="1">
    <source>
        <dbReference type="ARBA" id="ARBA00004604"/>
    </source>
</evidence>
<dbReference type="Pfam" id="PF08625">
    <property type="entry name" value="Utp13"/>
    <property type="match status" value="1"/>
</dbReference>
<keyword evidence="8" id="KW-1185">Reference proteome</keyword>
<keyword evidence="4" id="KW-0539">Nucleus</keyword>
<evidence type="ECO:0000256" key="5">
    <source>
        <dbReference type="PROSITE-ProRule" id="PRU00221"/>
    </source>
</evidence>
<name>A0A1R2BL97_9CILI</name>
<organism evidence="7 8">
    <name type="scientific">Stentor coeruleus</name>
    <dbReference type="NCBI Taxonomy" id="5963"/>
    <lineage>
        <taxon>Eukaryota</taxon>
        <taxon>Sar</taxon>
        <taxon>Alveolata</taxon>
        <taxon>Ciliophora</taxon>
        <taxon>Postciliodesmatophora</taxon>
        <taxon>Heterotrichea</taxon>
        <taxon>Heterotrichida</taxon>
        <taxon>Stentoridae</taxon>
        <taxon>Stentor</taxon>
    </lineage>
</organism>
<dbReference type="PROSITE" id="PS00678">
    <property type="entry name" value="WD_REPEATS_1"/>
    <property type="match status" value="1"/>
</dbReference>
<dbReference type="InterPro" id="IPR013934">
    <property type="entry name" value="Utp13_C"/>
</dbReference>
<keyword evidence="3" id="KW-0677">Repeat</keyword>
<evidence type="ECO:0000256" key="3">
    <source>
        <dbReference type="ARBA" id="ARBA00022737"/>
    </source>
</evidence>
<feature type="repeat" description="WD" evidence="5">
    <location>
        <begin position="355"/>
        <end position="395"/>
    </location>
</feature>
<dbReference type="GO" id="GO:0032040">
    <property type="term" value="C:small-subunit processome"/>
    <property type="evidence" value="ECO:0007669"/>
    <property type="project" value="InterPro"/>
</dbReference>
<dbReference type="SUPFAM" id="SSF50978">
    <property type="entry name" value="WD40 repeat-like"/>
    <property type="match status" value="2"/>
</dbReference>
<dbReference type="Proteomes" id="UP000187209">
    <property type="component" value="Unassembled WGS sequence"/>
</dbReference>
<feature type="domain" description="U3 small nucleolar RNA-associated protein 13 C-terminal" evidence="6">
    <location>
        <begin position="577"/>
        <end position="704"/>
    </location>
</feature>
<dbReference type="Gene3D" id="2.130.10.10">
    <property type="entry name" value="YVTN repeat-like/Quinoprotein amine dehydrogenase"/>
    <property type="match status" value="4"/>
</dbReference>
<feature type="repeat" description="WD" evidence="5">
    <location>
        <begin position="123"/>
        <end position="164"/>
    </location>
</feature>
<evidence type="ECO:0000313" key="7">
    <source>
        <dbReference type="EMBL" id="OMJ77593.1"/>
    </source>
</evidence>
<dbReference type="InterPro" id="IPR019775">
    <property type="entry name" value="WD40_repeat_CS"/>
</dbReference>
<evidence type="ECO:0000313" key="8">
    <source>
        <dbReference type="Proteomes" id="UP000187209"/>
    </source>
</evidence>
<dbReference type="PANTHER" id="PTHR19854">
    <property type="entry name" value="TRANSDUCIN BETA-LIKE 3"/>
    <property type="match status" value="1"/>
</dbReference>
<gene>
    <name evidence="7" type="ORF">SteCoe_22802</name>
</gene>
<feature type="repeat" description="WD" evidence="5">
    <location>
        <begin position="440"/>
        <end position="481"/>
    </location>
</feature>
<dbReference type="PRINTS" id="PR00320">
    <property type="entry name" value="GPROTEINBRPT"/>
</dbReference>
<proteinExistence type="predicted"/>
<dbReference type="PROSITE" id="PS50082">
    <property type="entry name" value="WD_REPEATS_2"/>
    <property type="match status" value="7"/>
</dbReference>
<sequence>MKSWEADLKIESFYSGGKVIISDSGEYGFSMINSTVVKFDLSSYKPIQKIGTEILNFAICGEDKIITYGEDDMLRLQVEEEVAWKSGCSVVAMDADPRGLLVTGGGDNSVRVYQILQGYLTHKFKHKQPVTAVSFIKNTLLVVSASLDTTLKIWDLQKYNCMKTIETLESVRIIRQYPKYLVTATNTQILRVNLETWKTKSYDCEVTAMDVQKAILIGDSEGNITKLNKKTLSVKSSKQISNHPITYIKSFLKNFFISNEESTVYILNPKLHLEKELIGHIDEVLDVKSYDDSHILLALNSTEAKILNTSSLQTKSLIGHTDNILCTDIQNDLILTGSKDKLIKLWRDNNCIATYTGHTEEVTSVAFSKKSWFVSCSIDLTIKTWKKSEENISSALYTCVAHTKDISVIKVSSDNKVIFSGSQDKSIKLWSSKLKIVKELLGHKRGVWDLSQSPQDRLLCSSSGDMTVKIWSLDSYECVRTLEGNSNSILKAVFINDVLVSASSDGIVKVWDYKHGTCFTSLEAHNGKIWGLAKHKQNNDDFLITGATDSMVIIWKDVTEIKEAEKLEETKETVKLEQDLQMSIKNGHYVEAAIIAFRLKRPQSIYNIVMNMNQIEITNFVDGLIENTEGLIALMAHLRDWNCFKKYSSMAQKLMFEVFDRIPVENFSGNTDLLQAVVVYSQKHFKRAEKLYQESFAIEHLMNEIAMLPRKNLGLESEPQKKIKLDIN</sequence>
<feature type="repeat" description="WD" evidence="5">
    <location>
        <begin position="482"/>
        <end position="521"/>
    </location>
</feature>
<dbReference type="InterPro" id="IPR015943">
    <property type="entry name" value="WD40/YVTN_repeat-like_dom_sf"/>
</dbReference>
<evidence type="ECO:0000259" key="6">
    <source>
        <dbReference type="Pfam" id="PF08625"/>
    </source>
</evidence>
<evidence type="ECO:0000256" key="2">
    <source>
        <dbReference type="ARBA" id="ARBA00022574"/>
    </source>
</evidence>
<evidence type="ECO:0000256" key="4">
    <source>
        <dbReference type="ARBA" id="ARBA00023242"/>
    </source>
</evidence>
<feature type="repeat" description="WD" evidence="5">
    <location>
        <begin position="317"/>
        <end position="346"/>
    </location>
</feature>
<reference evidence="7 8" key="1">
    <citation type="submission" date="2016-11" db="EMBL/GenBank/DDBJ databases">
        <title>The macronuclear genome of Stentor coeruleus: a giant cell with tiny introns.</title>
        <authorList>
            <person name="Slabodnick M."/>
            <person name="Ruby J.G."/>
            <person name="Reiff S.B."/>
            <person name="Swart E.C."/>
            <person name="Gosai S."/>
            <person name="Prabakaran S."/>
            <person name="Witkowska E."/>
            <person name="Larue G.E."/>
            <person name="Fisher S."/>
            <person name="Freeman R.M."/>
            <person name="Gunawardena J."/>
            <person name="Chu W."/>
            <person name="Stover N.A."/>
            <person name="Gregory B.D."/>
            <person name="Nowacki M."/>
            <person name="Derisi J."/>
            <person name="Roy S.W."/>
            <person name="Marshall W.F."/>
            <person name="Sood P."/>
        </authorList>
    </citation>
    <scope>NUCLEOTIDE SEQUENCE [LARGE SCALE GENOMIC DNA]</scope>
    <source>
        <strain evidence="7">WM001</strain>
    </source>
</reference>
<comment type="caution">
    <text evidence="7">The sequence shown here is derived from an EMBL/GenBank/DDBJ whole genome shotgun (WGS) entry which is preliminary data.</text>
</comment>
<dbReference type="CDD" id="cd00200">
    <property type="entry name" value="WD40"/>
    <property type="match status" value="1"/>
</dbReference>
<feature type="repeat" description="WD" evidence="5">
    <location>
        <begin position="522"/>
        <end position="556"/>
    </location>
</feature>
<feature type="repeat" description="WD" evidence="5">
    <location>
        <begin position="399"/>
        <end position="431"/>
    </location>
</feature>
<keyword evidence="2 5" id="KW-0853">WD repeat</keyword>
<dbReference type="PROSITE" id="PS50294">
    <property type="entry name" value="WD_REPEATS_REGION"/>
    <property type="match status" value="5"/>
</dbReference>
<dbReference type="EMBL" id="MPUH01000567">
    <property type="protein sequence ID" value="OMJ77593.1"/>
    <property type="molecule type" value="Genomic_DNA"/>
</dbReference>
<dbReference type="InterPro" id="IPR020472">
    <property type="entry name" value="WD40_PAC1"/>
</dbReference>
<dbReference type="SMART" id="SM00320">
    <property type="entry name" value="WD40"/>
    <property type="match status" value="8"/>
</dbReference>